<comment type="caution">
    <text evidence="4">The sequence shown here is derived from an EMBL/GenBank/DDBJ whole genome shotgun (WGS) entry which is preliminary data.</text>
</comment>
<protein>
    <submittedName>
        <fullName evidence="4">Uncharacterized protein DUF4397</fullName>
    </submittedName>
</protein>
<dbReference type="EMBL" id="PVZG01000005">
    <property type="protein sequence ID" value="PRY29867.1"/>
    <property type="molecule type" value="Genomic_DNA"/>
</dbReference>
<feature type="transmembrane region" description="Helical" evidence="1">
    <location>
        <begin position="248"/>
        <end position="268"/>
    </location>
</feature>
<dbReference type="RefSeq" id="WP_106126565.1">
    <property type="nucleotide sequence ID" value="NZ_PVZG01000005.1"/>
</dbReference>
<dbReference type="Proteomes" id="UP000239209">
    <property type="component" value="Unassembled WGS sequence"/>
</dbReference>
<evidence type="ECO:0000259" key="3">
    <source>
        <dbReference type="Pfam" id="PF14344"/>
    </source>
</evidence>
<accession>A0A2T0S8V7</accession>
<proteinExistence type="predicted"/>
<feature type="chain" id="PRO_5015578983" evidence="2">
    <location>
        <begin position="34"/>
        <end position="279"/>
    </location>
</feature>
<feature type="signal peptide" evidence="2">
    <location>
        <begin position="1"/>
        <end position="33"/>
    </location>
</feature>
<keyword evidence="1" id="KW-1133">Transmembrane helix</keyword>
<keyword evidence="5" id="KW-1185">Reference proteome</keyword>
<feature type="domain" description="DUF4397" evidence="3">
    <location>
        <begin position="36"/>
        <end position="152"/>
    </location>
</feature>
<evidence type="ECO:0000313" key="5">
    <source>
        <dbReference type="Proteomes" id="UP000239209"/>
    </source>
</evidence>
<dbReference type="AlphaFoldDB" id="A0A2T0S8V7"/>
<evidence type="ECO:0000256" key="1">
    <source>
        <dbReference type="SAM" id="Phobius"/>
    </source>
</evidence>
<keyword evidence="2" id="KW-0732">Signal</keyword>
<dbReference type="OrthoDB" id="5800709at2"/>
<name>A0A2T0S8V7_9ACTN</name>
<gene>
    <name evidence="4" type="ORF">CLV70_10535</name>
</gene>
<sequence length="279" mass="27688">MPLLHLRRAAAAGTLALTAFGGLSALSTAPAMAASSQVTVVHGIPGQPVDVYVDGKKTIPGFQPGKVAGPLTLDEGSYDIALTEPGGSPDDALLTVDDAKVPGGANISLVAHLSADGKPTLTPFVNDTAKLDAGQARLIVRHTAAAPAVDVRAGGDPVFEDLTNPKEAKADLPAGTVAADVVLAGTGTVVLGPTDLALKEGTATIVYAVGSAEAKTLDVVAQTVDGLHSAPGGVPSGTGGLADRGLTLPWFAAGATGLALLLAGAVRLRGARRTAPARR</sequence>
<keyword evidence="1" id="KW-0812">Transmembrane</keyword>
<dbReference type="Pfam" id="PF14344">
    <property type="entry name" value="DUF4397"/>
    <property type="match status" value="1"/>
</dbReference>
<reference evidence="4 5" key="1">
    <citation type="submission" date="2018-03" db="EMBL/GenBank/DDBJ databases">
        <title>Genomic Encyclopedia of Archaeal and Bacterial Type Strains, Phase II (KMG-II): from individual species to whole genera.</title>
        <authorList>
            <person name="Goeker M."/>
        </authorList>
    </citation>
    <scope>NUCLEOTIDE SEQUENCE [LARGE SCALE GENOMIC DNA]</scope>
    <source>
        <strain evidence="4 5">DSM 45348</strain>
    </source>
</reference>
<evidence type="ECO:0000313" key="4">
    <source>
        <dbReference type="EMBL" id="PRY29867.1"/>
    </source>
</evidence>
<evidence type="ECO:0000256" key="2">
    <source>
        <dbReference type="SAM" id="SignalP"/>
    </source>
</evidence>
<organism evidence="4 5">
    <name type="scientific">Pseudosporangium ferrugineum</name>
    <dbReference type="NCBI Taxonomy" id="439699"/>
    <lineage>
        <taxon>Bacteria</taxon>
        <taxon>Bacillati</taxon>
        <taxon>Actinomycetota</taxon>
        <taxon>Actinomycetes</taxon>
        <taxon>Micromonosporales</taxon>
        <taxon>Micromonosporaceae</taxon>
        <taxon>Pseudosporangium</taxon>
    </lineage>
</organism>
<dbReference type="InterPro" id="IPR025510">
    <property type="entry name" value="DUF4397"/>
</dbReference>
<keyword evidence="1" id="KW-0472">Membrane</keyword>